<evidence type="ECO:0000256" key="1">
    <source>
        <dbReference type="ARBA" id="ARBA00023157"/>
    </source>
</evidence>
<dbReference type="InterPro" id="IPR007934">
    <property type="entry name" value="AbfB_ABD"/>
</dbReference>
<dbReference type="InterPro" id="IPR050780">
    <property type="entry name" value="Mucin_vWF_Thrombospondin_sf"/>
</dbReference>
<dbReference type="PANTHER" id="PTHR11339">
    <property type="entry name" value="EXTRACELLULAR MATRIX GLYCOPROTEIN RELATED"/>
    <property type="match status" value="1"/>
</dbReference>
<dbReference type="SMART" id="SM00832">
    <property type="entry name" value="C8"/>
    <property type="match status" value="2"/>
</dbReference>
<feature type="compositionally biased region" description="Low complexity" evidence="3">
    <location>
        <begin position="630"/>
        <end position="643"/>
    </location>
</feature>
<dbReference type="InterPro" id="IPR014853">
    <property type="entry name" value="VWF/SSPO/ZAN-like_Cys-rich_dom"/>
</dbReference>
<dbReference type="InterPro" id="IPR036195">
    <property type="entry name" value="AbfB_ABD_sf"/>
</dbReference>
<protein>
    <recommendedName>
        <fullName evidence="4">VWFD domain-containing protein</fullName>
    </recommendedName>
</protein>
<dbReference type="PROSITE" id="PS51233">
    <property type="entry name" value="VWFD"/>
    <property type="match status" value="2"/>
</dbReference>
<accession>A0A8C9JVJ5</accession>
<dbReference type="SMART" id="SM00216">
    <property type="entry name" value="VWD"/>
    <property type="match status" value="1"/>
</dbReference>
<dbReference type="Ensembl" id="ENSPTIT00000017308.1">
    <property type="protein sequence ID" value="ENSPTIP00000013255.1"/>
    <property type="gene ID" value="ENSPTIG00000013033.1"/>
</dbReference>
<feature type="region of interest" description="Disordered" evidence="3">
    <location>
        <begin position="992"/>
        <end position="1020"/>
    </location>
</feature>
<dbReference type="GO" id="GO:0005615">
    <property type="term" value="C:extracellular space"/>
    <property type="evidence" value="ECO:0007669"/>
    <property type="project" value="TreeGrafter"/>
</dbReference>
<organism evidence="5 6">
    <name type="scientific">Panthera tigris altaica</name>
    <name type="common">Siberian tiger</name>
    <dbReference type="NCBI Taxonomy" id="74533"/>
    <lineage>
        <taxon>Eukaryota</taxon>
        <taxon>Metazoa</taxon>
        <taxon>Chordata</taxon>
        <taxon>Craniata</taxon>
        <taxon>Vertebrata</taxon>
        <taxon>Euteleostomi</taxon>
        <taxon>Mammalia</taxon>
        <taxon>Eutheria</taxon>
        <taxon>Laurasiatheria</taxon>
        <taxon>Carnivora</taxon>
        <taxon>Feliformia</taxon>
        <taxon>Felidae</taxon>
        <taxon>Pantherinae</taxon>
        <taxon>Panthera</taxon>
    </lineage>
</organism>
<feature type="region of interest" description="Disordered" evidence="3">
    <location>
        <begin position="445"/>
        <end position="517"/>
    </location>
</feature>
<dbReference type="Gene3D" id="2.80.10.50">
    <property type="match status" value="1"/>
</dbReference>
<feature type="domain" description="VWFD" evidence="4">
    <location>
        <begin position="1"/>
        <end position="133"/>
    </location>
</feature>
<proteinExistence type="predicted"/>
<evidence type="ECO:0000313" key="6">
    <source>
        <dbReference type="Proteomes" id="UP000675900"/>
    </source>
</evidence>
<dbReference type="Pfam" id="PF05270">
    <property type="entry name" value="AbfB"/>
    <property type="match status" value="1"/>
</dbReference>
<dbReference type="GO" id="GO:0031012">
    <property type="term" value="C:extracellular matrix"/>
    <property type="evidence" value="ECO:0007669"/>
    <property type="project" value="TreeGrafter"/>
</dbReference>
<dbReference type="SUPFAM" id="SSF57567">
    <property type="entry name" value="Serine protease inhibitors"/>
    <property type="match status" value="1"/>
</dbReference>
<dbReference type="GeneTree" id="ENSGT00940000157490"/>
<feature type="compositionally biased region" description="Low complexity" evidence="3">
    <location>
        <begin position="483"/>
        <end position="502"/>
    </location>
</feature>
<dbReference type="Gene3D" id="2.10.25.10">
    <property type="entry name" value="Laminin"/>
    <property type="match status" value="1"/>
</dbReference>
<feature type="region of interest" description="Disordered" evidence="3">
    <location>
        <begin position="586"/>
        <end position="766"/>
    </location>
</feature>
<keyword evidence="6" id="KW-1185">Reference proteome</keyword>
<feature type="compositionally biased region" description="Low complexity" evidence="3">
    <location>
        <begin position="1003"/>
        <end position="1020"/>
    </location>
</feature>
<evidence type="ECO:0000313" key="5">
    <source>
        <dbReference type="Ensembl" id="ENSPTIP00000013255.1"/>
    </source>
</evidence>
<dbReference type="Pfam" id="PF08742">
    <property type="entry name" value="C8"/>
    <property type="match status" value="2"/>
</dbReference>
<dbReference type="InterPro" id="IPR001846">
    <property type="entry name" value="VWF_type-D"/>
</dbReference>
<dbReference type="SUPFAM" id="SSF110221">
    <property type="entry name" value="AbfB domain"/>
    <property type="match status" value="1"/>
</dbReference>
<dbReference type="PANTHER" id="PTHR11339:SF228">
    <property type="entry name" value="OTOGELIN"/>
    <property type="match status" value="1"/>
</dbReference>
<dbReference type="Pfam" id="PF00094">
    <property type="entry name" value="VWD"/>
    <property type="match status" value="2"/>
</dbReference>
<dbReference type="GO" id="GO:0046373">
    <property type="term" value="P:L-arabinose metabolic process"/>
    <property type="evidence" value="ECO:0007669"/>
    <property type="project" value="InterPro"/>
</dbReference>
<keyword evidence="1" id="KW-1015">Disulfide bond</keyword>
<feature type="compositionally biased region" description="Polar residues" evidence="3">
    <location>
        <begin position="664"/>
        <end position="685"/>
    </location>
</feature>
<feature type="compositionally biased region" description="Pro residues" evidence="3">
    <location>
        <begin position="719"/>
        <end position="738"/>
    </location>
</feature>
<dbReference type="InterPro" id="IPR036084">
    <property type="entry name" value="Ser_inhib-like_sf"/>
</dbReference>
<dbReference type="InterPro" id="IPR058753">
    <property type="entry name" value="TIL_OTOGL_Mucin"/>
</dbReference>
<evidence type="ECO:0000256" key="3">
    <source>
        <dbReference type="SAM" id="MobiDB-lite"/>
    </source>
</evidence>
<name>A0A8C9JVJ5_PANTA</name>
<dbReference type="Pfam" id="PF25962">
    <property type="entry name" value="TIL_OTOGL_Mucin"/>
    <property type="match status" value="1"/>
</dbReference>
<reference evidence="5" key="1">
    <citation type="submission" date="2025-08" db="UniProtKB">
        <authorList>
            <consortium name="Ensembl"/>
        </authorList>
    </citation>
    <scope>IDENTIFICATION</scope>
</reference>
<feature type="region of interest" description="Disordered" evidence="3">
    <location>
        <begin position="804"/>
        <end position="846"/>
    </location>
</feature>
<feature type="compositionally biased region" description="Low complexity" evidence="3">
    <location>
        <begin position="545"/>
        <end position="565"/>
    </location>
</feature>
<dbReference type="CDD" id="cd19941">
    <property type="entry name" value="TIL"/>
    <property type="match status" value="2"/>
</dbReference>
<feature type="domain" description="VWFD" evidence="4">
    <location>
        <begin position="1087"/>
        <end position="1266"/>
    </location>
</feature>
<dbReference type="Proteomes" id="UP000675900">
    <property type="component" value="Unassembled WGS sequence"/>
</dbReference>
<reference evidence="5" key="2">
    <citation type="submission" date="2025-09" db="UniProtKB">
        <authorList>
            <consortium name="Ensembl"/>
        </authorList>
    </citation>
    <scope>IDENTIFICATION</scope>
</reference>
<evidence type="ECO:0000256" key="2">
    <source>
        <dbReference type="ARBA" id="ARBA00023180"/>
    </source>
</evidence>
<keyword evidence="2" id="KW-0325">Glycoprotein</keyword>
<sequence>SFSVIVENVDCYSSGIICRKFISINVGNSLIIFDDDSGNPSPESFLDEKQEVHTWQAGFFTLVHFPREHITLLWDQRTTVHVQAGPQWQGQLAGLCGNFDLKTINEMRTPENLELTNPQEFGSSWAAVECPDTLDPWDTCVLNPLREPFARKECSILLSEVFETCHPVVDVTWFYSNCLTDTCGCNRGGDCECFCASVSAYAHQCCQHGVAVDWRTPHLCPLGKGPYQLASLAGGSVLVATKAAGGAIVLVSAEDVSLRFCAPSGPVSALTLPTWLFADPDVVSLEAADRPNFFLHVTANGSVELAKWQGNVAFHHHASFSLHRGTWQAGLVALESLAEPGSFLYVLGPTLVLRLYEHTEVFRRGTFFRLLDAKPSGAAYPICEWHYDACASPCFRTCRDPQAASCQDVPRVEGCVPACPTPKVLDEVTQRCVYLEDCVEPMVLGPTEPLGNETLPPSQELPTPSDKELQFPQEAPGGPSHKPALTPAAPLTTALNPPLVATQGPMLSPGPTQPTLQQPLEVTASNLPVRPTEAPASKGVTASHLATSPAPESSSLSLSQQTPTPSIGPSAMKTTRVTLTFAGSPKITVSSRSPPAPRFPLMTKAVTVPDPGSLTIKTTPLQPFPSLELPASSPSRPVASPAVTSRPLTSSGSHKALLTPAITEATNRTGIPQPMQAQSVSSPSSPLAEARTEAEQVPVSPLATKRVEMEPPTEKQPGPGQPPGIPPSSLPSPFPTAPLHPAWHTTTATRLPAPPPKTPAATSQSTVAHGLGVTPFVSLDSTRPPQLLSGLPLDTSLPLAKVGTSAPVATPGSKGSVTTPATSPPMATTPPAQTLSSAPPLTPAVGQVDLPHHITPQAVGTAPGLFLGATLPASGVVAMAEGAASTVSVAPQKSTAEKMAILSKQVSLPTRIHGSAQGGPTELTPAVAHTLATLAPEADVPWAGTVPLVPTSYPLSRVSARTASRESALVLLPQLPEAHGTSAGPRLPAELEAEATTKQSGRSAPAQSIAASSAETLTTTTEDSTSATCVPIAEQDCVRHICLEGQLIRVNQSQHCPQGAKPPRCGVLGFAVRVGGDRCCPVWECACRCSIFPDLSFITFDGSHVALFKEAIYILTQSPNEMVTVHVLDCKSANLGHLNWPPFCPVMLNVSHSTHQVTIDRFNRKVTVDSQPVWPPVSRHGFRIEDTGHMYMIRTPSHIQIQWLHSSGLMILEASKTSEAQGRGLCGICDGDAANDLTLEDGSVVGEAEDPAPFLDSWQVPSSLTSVGQTRFRPDSCTTADCSPCLRMVSNRTFSACHRFVPPESFCELWIRDTKYVQQPCVALTVYVAMCHKFHVCIEWRRSDYCPFLCSSDSIYQACVAACEPPETCQDGLLGPLDPEQCQVLGEGCVCSEGTLLHRRHSALCVPQEKCACGDCPDPIPECQEGEALTVDRNTTELCCPVYQCVCESFRCPQVQCGMGTALVEVWSPDRCCPYKSCGKSLARDALPQRQGSRAPVKSKGGEE</sequence>
<dbReference type="FunFam" id="2.10.25.10:FF:000531">
    <property type="entry name" value="otogelin"/>
    <property type="match status" value="1"/>
</dbReference>
<feature type="region of interest" description="Disordered" evidence="3">
    <location>
        <begin position="530"/>
        <end position="573"/>
    </location>
</feature>
<dbReference type="GO" id="GO:0046556">
    <property type="term" value="F:alpha-L-arabinofuranosidase activity"/>
    <property type="evidence" value="ECO:0007669"/>
    <property type="project" value="InterPro"/>
</dbReference>
<feature type="compositionally biased region" description="Low complexity" evidence="3">
    <location>
        <begin position="818"/>
        <end position="832"/>
    </location>
</feature>
<evidence type="ECO:0000259" key="4">
    <source>
        <dbReference type="PROSITE" id="PS51233"/>
    </source>
</evidence>